<sequence>MHATTKAFIIILSEVHNGHGQGQGGQSTASEAEHRPGEGDGRPASCRSNAAPSHLPWNQHGSLPAPAEAVRLPPGSHRHWRLASVPPQKLHGFRGSSMAPRNSLRFPPTPAEVAGSLLHTKLHDGLLVGKENTENKC</sequence>
<evidence type="ECO:0000313" key="3">
    <source>
        <dbReference type="Proteomes" id="UP000558488"/>
    </source>
</evidence>
<name>A0A7J8A8Q9_PIPKU</name>
<reference evidence="2 3" key="1">
    <citation type="journal article" date="2020" name="Nature">
        <title>Six reference-quality genomes reveal evolution of bat adaptations.</title>
        <authorList>
            <person name="Jebb D."/>
            <person name="Huang Z."/>
            <person name="Pippel M."/>
            <person name="Hughes G.M."/>
            <person name="Lavrichenko K."/>
            <person name="Devanna P."/>
            <person name="Winkler S."/>
            <person name="Jermiin L.S."/>
            <person name="Skirmuntt E.C."/>
            <person name="Katzourakis A."/>
            <person name="Burkitt-Gray L."/>
            <person name="Ray D.A."/>
            <person name="Sullivan K.A.M."/>
            <person name="Roscito J.G."/>
            <person name="Kirilenko B.M."/>
            <person name="Davalos L.M."/>
            <person name="Corthals A.P."/>
            <person name="Power M.L."/>
            <person name="Jones G."/>
            <person name="Ransome R.D."/>
            <person name="Dechmann D.K.N."/>
            <person name="Locatelli A.G."/>
            <person name="Puechmaille S.J."/>
            <person name="Fedrigo O."/>
            <person name="Jarvis E.D."/>
            <person name="Hiller M."/>
            <person name="Vernes S.C."/>
            <person name="Myers E.W."/>
            <person name="Teeling E.C."/>
        </authorList>
    </citation>
    <scope>NUCLEOTIDE SEQUENCE [LARGE SCALE GENOMIC DNA]</scope>
    <source>
        <strain evidence="2">MPipKuh1</strain>
        <tissue evidence="2">Flight muscle</tissue>
    </source>
</reference>
<dbReference type="Proteomes" id="UP000558488">
    <property type="component" value="Unassembled WGS sequence"/>
</dbReference>
<keyword evidence="3" id="KW-1185">Reference proteome</keyword>
<comment type="caution">
    <text evidence="2">The sequence shown here is derived from an EMBL/GenBank/DDBJ whole genome shotgun (WGS) entry which is preliminary data.</text>
</comment>
<organism evidence="2 3">
    <name type="scientific">Pipistrellus kuhlii</name>
    <name type="common">Kuhl's pipistrelle</name>
    <dbReference type="NCBI Taxonomy" id="59472"/>
    <lineage>
        <taxon>Eukaryota</taxon>
        <taxon>Metazoa</taxon>
        <taxon>Chordata</taxon>
        <taxon>Craniata</taxon>
        <taxon>Vertebrata</taxon>
        <taxon>Euteleostomi</taxon>
        <taxon>Mammalia</taxon>
        <taxon>Eutheria</taxon>
        <taxon>Laurasiatheria</taxon>
        <taxon>Chiroptera</taxon>
        <taxon>Yangochiroptera</taxon>
        <taxon>Vespertilionidae</taxon>
        <taxon>Pipistrellus</taxon>
    </lineage>
</organism>
<feature type="compositionally biased region" description="Basic and acidic residues" evidence="1">
    <location>
        <begin position="31"/>
        <end position="41"/>
    </location>
</feature>
<gene>
    <name evidence="2" type="ORF">mPipKuh1_008991</name>
</gene>
<accession>A0A7J8A8Q9</accession>
<feature type="region of interest" description="Disordered" evidence="1">
    <location>
        <begin position="17"/>
        <end position="69"/>
    </location>
</feature>
<feature type="region of interest" description="Disordered" evidence="1">
    <location>
        <begin position="86"/>
        <end position="107"/>
    </location>
</feature>
<evidence type="ECO:0000256" key="1">
    <source>
        <dbReference type="SAM" id="MobiDB-lite"/>
    </source>
</evidence>
<evidence type="ECO:0000313" key="2">
    <source>
        <dbReference type="EMBL" id="KAF6382639.1"/>
    </source>
</evidence>
<dbReference type="EMBL" id="JACAGB010000002">
    <property type="protein sequence ID" value="KAF6382639.1"/>
    <property type="molecule type" value="Genomic_DNA"/>
</dbReference>
<proteinExistence type="predicted"/>
<dbReference type="AlphaFoldDB" id="A0A7J8A8Q9"/>
<protein>
    <submittedName>
        <fullName evidence="2">Uncharacterized protein</fullName>
    </submittedName>
</protein>